<dbReference type="GO" id="GO:0007608">
    <property type="term" value="P:sensory perception of smell"/>
    <property type="evidence" value="ECO:0007669"/>
    <property type="project" value="TreeGrafter"/>
</dbReference>
<dbReference type="PANTHER" id="PTHR11857:SF43">
    <property type="entry name" value="GEO07291P1-RELATED"/>
    <property type="match status" value="1"/>
</dbReference>
<sequence length="135" mass="15329">MKIFIILSVCVYFAVSLKLNSDTIEEWEKMISPYKEECIQVSGVNGELANTLYTNLDYPDDNNFKCYVDCLIRKLKFIDSDNNIDIERILKVVHKAHREPAERCAKTIENSFSACEAGFTFTACSIRDVAKAQSG</sequence>
<keyword evidence="3" id="KW-0964">Secreted</keyword>
<organism evidence="6 7">
    <name type="scientific">Pyrocoelia pectoralis</name>
    <dbReference type="NCBI Taxonomy" id="417401"/>
    <lineage>
        <taxon>Eukaryota</taxon>
        <taxon>Metazoa</taxon>
        <taxon>Ecdysozoa</taxon>
        <taxon>Arthropoda</taxon>
        <taxon>Hexapoda</taxon>
        <taxon>Insecta</taxon>
        <taxon>Pterygota</taxon>
        <taxon>Neoptera</taxon>
        <taxon>Endopterygota</taxon>
        <taxon>Coleoptera</taxon>
        <taxon>Polyphaga</taxon>
        <taxon>Elateriformia</taxon>
        <taxon>Elateroidea</taxon>
        <taxon>Lampyridae</taxon>
        <taxon>Lampyrinae</taxon>
        <taxon>Pyrocoelia</taxon>
    </lineage>
</organism>
<protein>
    <submittedName>
        <fullName evidence="6">Uncharacterized protein</fullName>
    </submittedName>
</protein>
<dbReference type="CDD" id="cd23992">
    <property type="entry name" value="PBP_GOBP"/>
    <property type="match status" value="1"/>
</dbReference>
<comment type="similarity">
    <text evidence="2">Belongs to the PBP/GOBP family.</text>
</comment>
<dbReference type="InterPro" id="IPR006170">
    <property type="entry name" value="PBP/GOBP"/>
</dbReference>
<evidence type="ECO:0000313" key="6">
    <source>
        <dbReference type="EMBL" id="KAK5647349.1"/>
    </source>
</evidence>
<proteinExistence type="inferred from homology"/>
<reference evidence="6 7" key="1">
    <citation type="journal article" date="2024" name="Insects">
        <title>An Improved Chromosome-Level Genome Assembly of the Firefly Pyrocoelia pectoralis.</title>
        <authorList>
            <person name="Fu X."/>
            <person name="Meyer-Rochow V.B."/>
            <person name="Ballantyne L."/>
            <person name="Zhu X."/>
        </authorList>
    </citation>
    <scope>NUCLEOTIDE SEQUENCE [LARGE SCALE GENOMIC DNA]</scope>
    <source>
        <strain evidence="6">XCY_ONT2</strain>
    </source>
</reference>
<evidence type="ECO:0000256" key="2">
    <source>
        <dbReference type="ARBA" id="ARBA00008098"/>
    </source>
</evidence>
<accession>A0AAN7VIQ6</accession>
<keyword evidence="4 5" id="KW-0732">Signal</keyword>
<evidence type="ECO:0000256" key="4">
    <source>
        <dbReference type="ARBA" id="ARBA00022729"/>
    </source>
</evidence>
<dbReference type="AlphaFoldDB" id="A0AAN7VIQ6"/>
<feature type="signal peptide" evidence="5">
    <location>
        <begin position="1"/>
        <end position="16"/>
    </location>
</feature>
<dbReference type="EMBL" id="JAVRBK010000002">
    <property type="protein sequence ID" value="KAK5647349.1"/>
    <property type="molecule type" value="Genomic_DNA"/>
</dbReference>
<evidence type="ECO:0000256" key="3">
    <source>
        <dbReference type="ARBA" id="ARBA00022525"/>
    </source>
</evidence>
<dbReference type="SUPFAM" id="SSF47565">
    <property type="entry name" value="Insect pheromone/odorant-binding proteins"/>
    <property type="match status" value="1"/>
</dbReference>
<keyword evidence="7" id="KW-1185">Reference proteome</keyword>
<dbReference type="GO" id="GO:0005549">
    <property type="term" value="F:odorant binding"/>
    <property type="evidence" value="ECO:0007669"/>
    <property type="project" value="InterPro"/>
</dbReference>
<evidence type="ECO:0000256" key="5">
    <source>
        <dbReference type="SAM" id="SignalP"/>
    </source>
</evidence>
<comment type="caution">
    <text evidence="6">The sequence shown here is derived from an EMBL/GenBank/DDBJ whole genome shotgun (WGS) entry which is preliminary data.</text>
</comment>
<gene>
    <name evidence="6" type="ORF">RI129_002241</name>
</gene>
<dbReference type="SMART" id="SM00708">
    <property type="entry name" value="PhBP"/>
    <property type="match status" value="1"/>
</dbReference>
<dbReference type="Pfam" id="PF01395">
    <property type="entry name" value="PBP_GOBP"/>
    <property type="match status" value="1"/>
</dbReference>
<evidence type="ECO:0000256" key="1">
    <source>
        <dbReference type="ARBA" id="ARBA00004613"/>
    </source>
</evidence>
<dbReference type="InterPro" id="IPR036728">
    <property type="entry name" value="PBP_GOBP_sf"/>
</dbReference>
<dbReference type="Gene3D" id="1.10.238.20">
    <property type="entry name" value="Pheromone/general odorant binding protein domain"/>
    <property type="match status" value="1"/>
</dbReference>
<name>A0AAN7VIQ6_9COLE</name>
<feature type="chain" id="PRO_5042982176" evidence="5">
    <location>
        <begin position="17"/>
        <end position="135"/>
    </location>
</feature>
<evidence type="ECO:0000313" key="7">
    <source>
        <dbReference type="Proteomes" id="UP001329430"/>
    </source>
</evidence>
<dbReference type="Proteomes" id="UP001329430">
    <property type="component" value="Chromosome 2"/>
</dbReference>
<comment type="subcellular location">
    <subcellularLocation>
        <location evidence="1">Secreted</location>
    </subcellularLocation>
</comment>
<dbReference type="PANTHER" id="PTHR11857">
    <property type="entry name" value="ODORANT BINDING PROTEIN-RELATED"/>
    <property type="match status" value="1"/>
</dbReference>
<dbReference type="GO" id="GO:0005615">
    <property type="term" value="C:extracellular space"/>
    <property type="evidence" value="ECO:0007669"/>
    <property type="project" value="TreeGrafter"/>
</dbReference>